<evidence type="ECO:0000313" key="4">
    <source>
        <dbReference type="Proteomes" id="UP000095401"/>
    </source>
</evidence>
<dbReference type="PANTHER" id="PTHR40547">
    <property type="entry name" value="SLL0298 PROTEIN"/>
    <property type="match status" value="1"/>
</dbReference>
<keyword evidence="1" id="KW-1133">Transmembrane helix</keyword>
<feature type="transmembrane region" description="Helical" evidence="1">
    <location>
        <begin position="129"/>
        <end position="156"/>
    </location>
</feature>
<dbReference type="EMBL" id="CP017415">
    <property type="protein sequence ID" value="AOU98016.1"/>
    <property type="molecule type" value="Genomic_DNA"/>
</dbReference>
<accession>A0A1D8INH1</accession>
<feature type="transmembrane region" description="Helical" evidence="1">
    <location>
        <begin position="42"/>
        <end position="59"/>
    </location>
</feature>
<evidence type="ECO:0000256" key="1">
    <source>
        <dbReference type="SAM" id="Phobius"/>
    </source>
</evidence>
<dbReference type="PANTHER" id="PTHR40547:SF1">
    <property type="entry name" value="SLL0298 PROTEIN"/>
    <property type="match status" value="1"/>
</dbReference>
<keyword evidence="1" id="KW-0812">Transmembrane</keyword>
<dbReference type="KEGG" id="aprs:BI364_08630"/>
<protein>
    <recommendedName>
        <fullName evidence="2">DUF2062 domain-containing protein</fullName>
    </recommendedName>
</protein>
<dbReference type="AlphaFoldDB" id="A0A1D8INH1"/>
<reference evidence="4" key="1">
    <citation type="submission" date="2016-09" db="EMBL/GenBank/DDBJ databases">
        <title>Acidihalobacter prosperus F5.</title>
        <authorList>
            <person name="Khaleque H.N."/>
            <person name="Ramsay J.P."/>
            <person name="Kaksonen A.H."/>
            <person name="Boxall N.J."/>
            <person name="Watkin E.L.J."/>
        </authorList>
    </citation>
    <scope>NUCLEOTIDE SEQUENCE [LARGE SCALE GENOMIC DNA]</scope>
    <source>
        <strain evidence="4">F5</strain>
    </source>
</reference>
<name>A0A1D8INH1_9GAMM</name>
<evidence type="ECO:0000259" key="2">
    <source>
        <dbReference type="Pfam" id="PF09835"/>
    </source>
</evidence>
<keyword evidence="4" id="KW-1185">Reference proteome</keyword>
<sequence length="178" mass="20576">MAKRIIQRLFPNRHAVQEHKALRFLGRWLHDPSLWHMNRRSVAGAFAVGLFMAFVPFPAQMVGAALLAVAFRVNLAISVALVWLTNPLTIPPMFYFAYLVGNWLLGVPAHHPTNFHLSAAWFQNEFSHIWQPLLLGSFVVGSSLALAGYFGIRLFWRLYVIRRWQQRLRRHHQDDASH</sequence>
<gene>
    <name evidence="3" type="ORF">BI364_08630</name>
</gene>
<dbReference type="Pfam" id="PF09835">
    <property type="entry name" value="DUF2062"/>
    <property type="match status" value="1"/>
</dbReference>
<keyword evidence="1" id="KW-0472">Membrane</keyword>
<dbReference type="RefSeq" id="WP_070078392.1">
    <property type="nucleotide sequence ID" value="NZ_CP017415.1"/>
</dbReference>
<dbReference type="InterPro" id="IPR018639">
    <property type="entry name" value="DUF2062"/>
</dbReference>
<organism evidence="3 4">
    <name type="scientific">Acidihalobacter yilgarnensis</name>
    <dbReference type="NCBI Taxonomy" id="2819280"/>
    <lineage>
        <taxon>Bacteria</taxon>
        <taxon>Pseudomonadati</taxon>
        <taxon>Pseudomonadota</taxon>
        <taxon>Gammaproteobacteria</taxon>
        <taxon>Chromatiales</taxon>
        <taxon>Ectothiorhodospiraceae</taxon>
        <taxon>Acidihalobacter</taxon>
    </lineage>
</organism>
<dbReference type="Proteomes" id="UP000095401">
    <property type="component" value="Chromosome"/>
</dbReference>
<feature type="domain" description="DUF2062" evidence="2">
    <location>
        <begin position="22"/>
        <end position="165"/>
    </location>
</feature>
<evidence type="ECO:0000313" key="3">
    <source>
        <dbReference type="EMBL" id="AOU98016.1"/>
    </source>
</evidence>
<proteinExistence type="predicted"/>